<dbReference type="EMBL" id="JAJUBB010000011">
    <property type="protein sequence ID" value="MDD1782562.1"/>
    <property type="molecule type" value="Genomic_DNA"/>
</dbReference>
<keyword evidence="3" id="KW-1185">Reference proteome</keyword>
<organism evidence="2 3">
    <name type="scientific">Enterovibrio qingdaonensis</name>
    <dbReference type="NCBI Taxonomy" id="2899818"/>
    <lineage>
        <taxon>Bacteria</taxon>
        <taxon>Pseudomonadati</taxon>
        <taxon>Pseudomonadota</taxon>
        <taxon>Gammaproteobacteria</taxon>
        <taxon>Vibrionales</taxon>
        <taxon>Vibrionaceae</taxon>
        <taxon>Enterovibrio</taxon>
    </lineage>
</organism>
<comment type="caution">
    <text evidence="2">The sequence shown here is derived from an EMBL/GenBank/DDBJ whole genome shotgun (WGS) entry which is preliminary data.</text>
</comment>
<sequence>MKRQVLVNIHRGAGALALLTIISFFSSTVIAKLFGTVDQVTTVKAVIASLLPVMMMFMMITGATGKKLYPNKGKGVIGAKQLRMRIASMTGLLVMVPAAVYLYFKSEAGEFDAFFWSVQALELVGGAVNLTMISLNIRDGLSLKKSKKVRSEQPA</sequence>
<name>A0ABT5QNJ5_9GAMM</name>
<accession>A0ABT5QNJ5</accession>
<evidence type="ECO:0000313" key="3">
    <source>
        <dbReference type="Proteomes" id="UP001149821"/>
    </source>
</evidence>
<evidence type="ECO:0008006" key="4">
    <source>
        <dbReference type="Google" id="ProtNLM"/>
    </source>
</evidence>
<dbReference type="RefSeq" id="WP_274143199.1">
    <property type="nucleotide sequence ID" value="NZ_JAJUBB010000011.1"/>
</dbReference>
<evidence type="ECO:0000256" key="1">
    <source>
        <dbReference type="SAM" id="Phobius"/>
    </source>
</evidence>
<protein>
    <recommendedName>
        <fullName evidence="4">Transmembrane protein</fullName>
    </recommendedName>
</protein>
<feature type="transmembrane region" description="Helical" evidence="1">
    <location>
        <begin position="12"/>
        <end position="34"/>
    </location>
</feature>
<reference evidence="2" key="1">
    <citation type="submission" date="2021-12" db="EMBL/GenBank/DDBJ databases">
        <title>Enterovibrio ZSDZ35 sp. nov. and Enterovibrio ZSDZ42 sp. nov., isolated from coastal seawater in Qingdao.</title>
        <authorList>
            <person name="Zhang P."/>
        </authorList>
    </citation>
    <scope>NUCLEOTIDE SEQUENCE</scope>
    <source>
        <strain evidence="2">ZSDZ35</strain>
    </source>
</reference>
<proteinExistence type="predicted"/>
<evidence type="ECO:0000313" key="2">
    <source>
        <dbReference type="EMBL" id="MDD1782562.1"/>
    </source>
</evidence>
<feature type="transmembrane region" description="Helical" evidence="1">
    <location>
        <begin position="46"/>
        <end position="65"/>
    </location>
</feature>
<keyword evidence="1" id="KW-1133">Transmembrane helix</keyword>
<feature type="transmembrane region" description="Helical" evidence="1">
    <location>
        <begin position="116"/>
        <end position="137"/>
    </location>
</feature>
<keyword evidence="1" id="KW-0472">Membrane</keyword>
<dbReference type="Proteomes" id="UP001149821">
    <property type="component" value="Unassembled WGS sequence"/>
</dbReference>
<feature type="transmembrane region" description="Helical" evidence="1">
    <location>
        <begin position="86"/>
        <end position="104"/>
    </location>
</feature>
<gene>
    <name evidence="2" type="ORF">LRP49_15425</name>
</gene>
<keyword evidence="1" id="KW-0812">Transmembrane</keyword>